<accession>A0ABS8PBK1</accession>
<proteinExistence type="inferred from homology"/>
<dbReference type="SUPFAM" id="SSF53756">
    <property type="entry name" value="UDP-Glycosyltransferase/glycogen phosphorylase"/>
    <property type="match status" value="1"/>
</dbReference>
<dbReference type="InterPro" id="IPR050426">
    <property type="entry name" value="Glycosyltransferase_28"/>
</dbReference>
<dbReference type="RefSeq" id="WP_230735428.1">
    <property type="nucleotide sequence ID" value="NZ_JAJNDB010000003.1"/>
</dbReference>
<dbReference type="Gene3D" id="3.40.50.2000">
    <property type="entry name" value="Glycogen Phosphorylase B"/>
    <property type="match status" value="2"/>
</dbReference>
<dbReference type="PANTHER" id="PTHR48050:SF13">
    <property type="entry name" value="STEROL 3-BETA-GLUCOSYLTRANSFERASE UGT80A2"/>
    <property type="match status" value="1"/>
</dbReference>
<keyword evidence="2" id="KW-0808">Transferase</keyword>
<reference evidence="3 4" key="1">
    <citation type="submission" date="2021-11" db="EMBL/GenBank/DDBJ databases">
        <title>Draft genome sequence of Actinomycetospora sp. SF1 isolated from the rhizosphere soil.</title>
        <authorList>
            <person name="Duangmal K."/>
            <person name="Chantavorakit T."/>
        </authorList>
    </citation>
    <scope>NUCLEOTIDE SEQUENCE [LARGE SCALE GENOMIC DNA]</scope>
    <source>
        <strain evidence="3 4">TBRC 5722</strain>
    </source>
</reference>
<dbReference type="Pfam" id="PF00201">
    <property type="entry name" value="UDPGT"/>
    <property type="match status" value="1"/>
</dbReference>
<comment type="similarity">
    <text evidence="1">Belongs to the UDP-glycosyltransferase family.</text>
</comment>
<organism evidence="3 4">
    <name type="scientific">Actinomycetospora endophytica</name>
    <dbReference type="NCBI Taxonomy" id="2291215"/>
    <lineage>
        <taxon>Bacteria</taxon>
        <taxon>Bacillati</taxon>
        <taxon>Actinomycetota</taxon>
        <taxon>Actinomycetes</taxon>
        <taxon>Pseudonocardiales</taxon>
        <taxon>Pseudonocardiaceae</taxon>
        <taxon>Actinomycetospora</taxon>
    </lineage>
</organism>
<name>A0ABS8PBK1_9PSEU</name>
<dbReference type="InterPro" id="IPR002213">
    <property type="entry name" value="UDP_glucos_trans"/>
</dbReference>
<keyword evidence="4" id="KW-1185">Reference proteome</keyword>
<dbReference type="EMBL" id="JAJNDB010000003">
    <property type="protein sequence ID" value="MCD2194885.1"/>
    <property type="molecule type" value="Genomic_DNA"/>
</dbReference>
<evidence type="ECO:0008006" key="5">
    <source>
        <dbReference type="Google" id="ProtNLM"/>
    </source>
</evidence>
<dbReference type="NCBIfam" id="TIGR01426">
    <property type="entry name" value="MGT"/>
    <property type="match status" value="1"/>
</dbReference>
<protein>
    <recommendedName>
        <fullName evidence="5">MGT family glycosyltransferase</fullName>
    </recommendedName>
</protein>
<dbReference type="PANTHER" id="PTHR48050">
    <property type="entry name" value="STEROL 3-BETA-GLUCOSYLTRANSFERASE"/>
    <property type="match status" value="1"/>
</dbReference>
<dbReference type="InterPro" id="IPR006326">
    <property type="entry name" value="UDPGT_MGT-like"/>
</dbReference>
<evidence type="ECO:0000256" key="1">
    <source>
        <dbReference type="ARBA" id="ARBA00009995"/>
    </source>
</evidence>
<evidence type="ECO:0000256" key="2">
    <source>
        <dbReference type="ARBA" id="ARBA00022679"/>
    </source>
</evidence>
<evidence type="ECO:0000313" key="3">
    <source>
        <dbReference type="EMBL" id="MCD2194885.1"/>
    </source>
</evidence>
<evidence type="ECO:0000313" key="4">
    <source>
        <dbReference type="Proteomes" id="UP001199469"/>
    </source>
</evidence>
<dbReference type="CDD" id="cd03784">
    <property type="entry name" value="GT1_Gtf-like"/>
    <property type="match status" value="1"/>
</dbReference>
<dbReference type="Proteomes" id="UP001199469">
    <property type="component" value="Unassembled WGS sequence"/>
</dbReference>
<comment type="caution">
    <text evidence="3">The sequence shown here is derived from an EMBL/GenBank/DDBJ whole genome shotgun (WGS) entry which is preliminary data.</text>
</comment>
<gene>
    <name evidence="3" type="ORF">LQ327_16050</name>
</gene>
<sequence>MAHVLVLAFPATGHINPTLPVLTVLVARGHRVSVVVPEQYRSTVEATGARVLTYPSMVPTDWSGVDIPRHPDAEQLAKAQCDTVRETLTPLPSVVADLDVNADGDVDGSERPDVVVYDVLGSAAGRLLSLAWDLPSVVTCPTFVGNETFSPYARAVAEGEAEAPDPAHPAMVEAGAILRSALDTWGLSDVTVGDFVAGSGDRCRVVFLPRAFHPGEDTFDERFRFVGPCLRSGADDDGWSPPASGRPVVLVSLGTLGYDDSAALLRRVVEAVGKIGGHAVVSIGEVDPAVFGDVGEHVELHRRVPQLAVLRHAAAFVSHAGMNSTMEALSHGVPLVDVAQTGEQRLVADQVEALDCGRALDPSASVEALVAALDEVRSSDSVAAAVAAMRQVIHSTGGAVAAADAVEAAVLSGVRSPVAAH</sequence>